<organism evidence="2 3">
    <name type="scientific">Zhihengliuella halotolerans</name>
    <dbReference type="NCBI Taxonomy" id="370736"/>
    <lineage>
        <taxon>Bacteria</taxon>
        <taxon>Bacillati</taxon>
        <taxon>Actinomycetota</taxon>
        <taxon>Actinomycetes</taxon>
        <taxon>Micrococcales</taxon>
        <taxon>Micrococcaceae</taxon>
        <taxon>Zhihengliuella</taxon>
    </lineage>
</organism>
<reference evidence="2 3" key="1">
    <citation type="submission" date="2019-02" db="EMBL/GenBank/DDBJ databases">
        <title>Sequencing the genomes of 1000 actinobacteria strains.</title>
        <authorList>
            <person name="Klenk H.-P."/>
        </authorList>
    </citation>
    <scope>NUCLEOTIDE SEQUENCE [LARGE SCALE GENOMIC DNA]</scope>
    <source>
        <strain evidence="2 3">DSM 17364</strain>
    </source>
</reference>
<proteinExistence type="predicted"/>
<protein>
    <recommendedName>
        <fullName evidence="4">Type VII secretion system (Wss) protein ESAT-6</fullName>
    </recommendedName>
</protein>
<dbReference type="EMBL" id="SHLA01000001">
    <property type="protein sequence ID" value="RZU60867.1"/>
    <property type="molecule type" value="Genomic_DNA"/>
</dbReference>
<name>A0A4Q8A9V7_9MICC</name>
<comment type="caution">
    <text evidence="2">The sequence shown here is derived from an EMBL/GenBank/DDBJ whole genome shotgun (WGS) entry which is preliminary data.</text>
</comment>
<sequence>MVPQWRGVQLALNGYDIEPLTLQSVAAGMDGGVAAVGAQREALSAAVEETAIAVRVASIQAALTDSWNDVLGQQVLAAENRMANAAQVLRDVVRAVDEGDQQMMDSANASAGEAPDLRSLDRMRADS</sequence>
<feature type="region of interest" description="Disordered" evidence="1">
    <location>
        <begin position="99"/>
        <end position="127"/>
    </location>
</feature>
<evidence type="ECO:0000256" key="1">
    <source>
        <dbReference type="SAM" id="MobiDB-lite"/>
    </source>
</evidence>
<evidence type="ECO:0008006" key="4">
    <source>
        <dbReference type="Google" id="ProtNLM"/>
    </source>
</evidence>
<dbReference type="AlphaFoldDB" id="A0A4Q8A9V7"/>
<feature type="compositionally biased region" description="Basic and acidic residues" evidence="1">
    <location>
        <begin position="115"/>
        <end position="127"/>
    </location>
</feature>
<keyword evidence="3" id="KW-1185">Reference proteome</keyword>
<accession>A0A4Q8A9V7</accession>
<dbReference type="Proteomes" id="UP000292685">
    <property type="component" value="Unassembled WGS sequence"/>
</dbReference>
<evidence type="ECO:0000313" key="3">
    <source>
        <dbReference type="Proteomes" id="UP000292685"/>
    </source>
</evidence>
<gene>
    <name evidence="2" type="ORF">EV380_0418</name>
</gene>
<evidence type="ECO:0000313" key="2">
    <source>
        <dbReference type="EMBL" id="RZU60867.1"/>
    </source>
</evidence>